<sequence length="164" mass="18803">MQKLTLFLLLITYSLSSAQQKTEINNILEQWHKAAADANFDAYFGLMTKDAIFIGTDPTENWTNADFKAFSKPYFDKGKAWGFSTLERNIFAENDMSIAWFDELLDTQMGICRGSGVVQKTNQGWKIKHYVLSIAIPNENVKEITELKKTFDTDLMKKLRVKSN</sequence>
<evidence type="ECO:0000256" key="1">
    <source>
        <dbReference type="SAM" id="SignalP"/>
    </source>
</evidence>
<dbReference type="Proteomes" id="UP000318833">
    <property type="component" value="Unassembled WGS sequence"/>
</dbReference>
<organism evidence="3 4">
    <name type="scientific">Aquimarina algiphila</name>
    <dbReference type="NCBI Taxonomy" id="2047982"/>
    <lineage>
        <taxon>Bacteria</taxon>
        <taxon>Pseudomonadati</taxon>
        <taxon>Bacteroidota</taxon>
        <taxon>Flavobacteriia</taxon>
        <taxon>Flavobacteriales</taxon>
        <taxon>Flavobacteriaceae</taxon>
        <taxon>Aquimarina</taxon>
    </lineage>
</organism>
<name>A0A554VG86_9FLAO</name>
<accession>A0A554VG86</accession>
<feature type="chain" id="PRO_5022091464" evidence="1">
    <location>
        <begin position="19"/>
        <end position="164"/>
    </location>
</feature>
<protein>
    <submittedName>
        <fullName evidence="3">Nuclear transport factor 2 family protein</fullName>
    </submittedName>
</protein>
<reference evidence="3 4" key="1">
    <citation type="submission" date="2019-07" db="EMBL/GenBank/DDBJ databases">
        <title>The draft genome sequence of Aquimarina algiphila M91.</title>
        <authorList>
            <person name="Meng X."/>
        </authorList>
    </citation>
    <scope>NUCLEOTIDE SEQUENCE [LARGE SCALE GENOMIC DNA]</scope>
    <source>
        <strain evidence="3 4">M91</strain>
    </source>
</reference>
<keyword evidence="4" id="KW-1185">Reference proteome</keyword>
<feature type="domain" description="SnoaL-like" evidence="2">
    <location>
        <begin position="24"/>
        <end position="137"/>
    </location>
</feature>
<gene>
    <name evidence="3" type="ORF">FOF46_19625</name>
</gene>
<dbReference type="SUPFAM" id="SSF54427">
    <property type="entry name" value="NTF2-like"/>
    <property type="match status" value="1"/>
</dbReference>
<comment type="caution">
    <text evidence="3">The sequence shown here is derived from an EMBL/GenBank/DDBJ whole genome shotgun (WGS) entry which is preliminary data.</text>
</comment>
<evidence type="ECO:0000313" key="3">
    <source>
        <dbReference type="EMBL" id="TSE06370.1"/>
    </source>
</evidence>
<feature type="signal peptide" evidence="1">
    <location>
        <begin position="1"/>
        <end position="18"/>
    </location>
</feature>
<dbReference type="Pfam" id="PF13474">
    <property type="entry name" value="SnoaL_3"/>
    <property type="match status" value="1"/>
</dbReference>
<dbReference type="Gene3D" id="3.10.450.50">
    <property type="match status" value="1"/>
</dbReference>
<dbReference type="RefSeq" id="WP_143917614.1">
    <property type="nucleotide sequence ID" value="NZ_CANMIK010000034.1"/>
</dbReference>
<dbReference type="AlphaFoldDB" id="A0A554VG86"/>
<dbReference type="OrthoDB" id="271716at2"/>
<dbReference type="EMBL" id="VLNR01000046">
    <property type="protein sequence ID" value="TSE06370.1"/>
    <property type="molecule type" value="Genomic_DNA"/>
</dbReference>
<evidence type="ECO:0000259" key="2">
    <source>
        <dbReference type="Pfam" id="PF13474"/>
    </source>
</evidence>
<dbReference type="InterPro" id="IPR037401">
    <property type="entry name" value="SnoaL-like"/>
</dbReference>
<keyword evidence="1" id="KW-0732">Signal</keyword>
<evidence type="ECO:0000313" key="4">
    <source>
        <dbReference type="Proteomes" id="UP000318833"/>
    </source>
</evidence>
<proteinExistence type="predicted"/>
<dbReference type="InterPro" id="IPR032710">
    <property type="entry name" value="NTF2-like_dom_sf"/>
</dbReference>